<dbReference type="SUPFAM" id="SSF82199">
    <property type="entry name" value="SET domain"/>
    <property type="match status" value="1"/>
</dbReference>
<evidence type="ECO:0000313" key="4">
    <source>
        <dbReference type="Proteomes" id="UP000001072"/>
    </source>
</evidence>
<dbReference type="AlphaFoldDB" id="F4RLC3"/>
<protein>
    <recommendedName>
        <fullName evidence="2">SET domain-containing protein</fullName>
    </recommendedName>
</protein>
<dbReference type="Gene3D" id="2.170.270.10">
    <property type="entry name" value="SET domain"/>
    <property type="match status" value="1"/>
</dbReference>
<name>F4RLC3_MELLP</name>
<feature type="compositionally biased region" description="Basic and acidic residues" evidence="1">
    <location>
        <begin position="707"/>
        <end position="716"/>
    </location>
</feature>
<dbReference type="PANTHER" id="PTHR12977">
    <property type="entry name" value="SUPPRESSOR OF VARIEGATION 4-20-RELATED"/>
    <property type="match status" value="1"/>
</dbReference>
<feature type="region of interest" description="Disordered" evidence="1">
    <location>
        <begin position="679"/>
        <end position="783"/>
    </location>
</feature>
<feature type="region of interest" description="Disordered" evidence="1">
    <location>
        <begin position="78"/>
        <end position="115"/>
    </location>
</feature>
<dbReference type="EMBL" id="GL883106">
    <property type="protein sequence ID" value="EGG06895.1"/>
    <property type="molecule type" value="Genomic_DNA"/>
</dbReference>
<feature type="region of interest" description="Disordered" evidence="1">
    <location>
        <begin position="510"/>
        <end position="583"/>
    </location>
</feature>
<dbReference type="GO" id="GO:0042799">
    <property type="term" value="F:histone H4K20 methyltransferase activity"/>
    <property type="evidence" value="ECO:0007669"/>
    <property type="project" value="TreeGrafter"/>
</dbReference>
<dbReference type="KEGG" id="mlr:MELLADRAFT_63110"/>
<evidence type="ECO:0000313" key="3">
    <source>
        <dbReference type="EMBL" id="EGG06895.1"/>
    </source>
</evidence>
<dbReference type="InterPro" id="IPR001214">
    <property type="entry name" value="SET_dom"/>
</dbReference>
<dbReference type="eggNOG" id="KOG2589">
    <property type="taxonomic scope" value="Eukaryota"/>
</dbReference>
<feature type="compositionally biased region" description="Polar residues" evidence="1">
    <location>
        <begin position="315"/>
        <end position="325"/>
    </location>
</feature>
<dbReference type="GO" id="GO:0005634">
    <property type="term" value="C:nucleus"/>
    <property type="evidence" value="ECO:0007669"/>
    <property type="project" value="TreeGrafter"/>
</dbReference>
<feature type="compositionally biased region" description="Polar residues" evidence="1">
    <location>
        <begin position="78"/>
        <end position="92"/>
    </location>
</feature>
<dbReference type="Proteomes" id="UP000001072">
    <property type="component" value="Unassembled WGS sequence"/>
</dbReference>
<feature type="region of interest" description="Disordered" evidence="1">
    <location>
        <begin position="605"/>
        <end position="649"/>
    </location>
</feature>
<dbReference type="PANTHER" id="PTHR12977:SF4">
    <property type="entry name" value="HISTONE-LYSINE N-METHYLTRANSFERASE KMT5B"/>
    <property type="match status" value="1"/>
</dbReference>
<feature type="compositionally biased region" description="Basic residues" evidence="1">
    <location>
        <begin position="348"/>
        <end position="360"/>
    </location>
</feature>
<dbReference type="OrthoDB" id="6627536at2759"/>
<feature type="compositionally biased region" description="Basic and acidic residues" evidence="1">
    <location>
        <begin position="512"/>
        <end position="531"/>
    </location>
</feature>
<evidence type="ECO:0000259" key="2">
    <source>
        <dbReference type="PROSITE" id="PS50280"/>
    </source>
</evidence>
<reference evidence="4" key="1">
    <citation type="journal article" date="2011" name="Proc. Natl. Acad. Sci. U.S.A.">
        <title>Obligate biotrophy features unraveled by the genomic analysis of rust fungi.</title>
        <authorList>
            <person name="Duplessis S."/>
            <person name="Cuomo C.A."/>
            <person name="Lin Y.-C."/>
            <person name="Aerts A."/>
            <person name="Tisserant E."/>
            <person name="Veneault-Fourrey C."/>
            <person name="Joly D.L."/>
            <person name="Hacquard S."/>
            <person name="Amselem J."/>
            <person name="Cantarel B.L."/>
            <person name="Chiu R."/>
            <person name="Coutinho P.M."/>
            <person name="Feau N."/>
            <person name="Field M."/>
            <person name="Frey P."/>
            <person name="Gelhaye E."/>
            <person name="Goldberg J."/>
            <person name="Grabherr M.G."/>
            <person name="Kodira C.D."/>
            <person name="Kohler A."/>
            <person name="Kuees U."/>
            <person name="Lindquist E.A."/>
            <person name="Lucas S.M."/>
            <person name="Mago R."/>
            <person name="Mauceli E."/>
            <person name="Morin E."/>
            <person name="Murat C."/>
            <person name="Pangilinan J.L."/>
            <person name="Park R."/>
            <person name="Pearson M."/>
            <person name="Quesneville H."/>
            <person name="Rouhier N."/>
            <person name="Sakthikumar S."/>
            <person name="Salamov A.A."/>
            <person name="Schmutz J."/>
            <person name="Selles B."/>
            <person name="Shapiro H."/>
            <person name="Tanguay P."/>
            <person name="Tuskan G.A."/>
            <person name="Henrissat B."/>
            <person name="Van de Peer Y."/>
            <person name="Rouze P."/>
            <person name="Ellis J.G."/>
            <person name="Dodds P.N."/>
            <person name="Schein J.E."/>
            <person name="Zhong S."/>
            <person name="Hamelin R.C."/>
            <person name="Grigoriev I.V."/>
            <person name="Szabo L.J."/>
            <person name="Martin F."/>
        </authorList>
    </citation>
    <scope>NUCLEOTIDE SEQUENCE [LARGE SCALE GENOMIC DNA]</scope>
    <source>
        <strain evidence="4">98AG31 / pathotype 3-4-7</strain>
    </source>
</reference>
<proteinExistence type="predicted"/>
<dbReference type="InterPro" id="IPR046341">
    <property type="entry name" value="SET_dom_sf"/>
</dbReference>
<sequence length="858" mass="94451">MSYIGKGEPPRVGKHIGLYLQLFQPKCGIKFCETDRYDQRRRALGPSLNPSAISSTRASSCAASESVLSGMEMGNTFEANNLHDSASNSIPGTPSKKQRGRQSRQSTSDPSACSSSSKQRIHLAVFASRDYLVNDIVVGCEGSFADLTEEEDLRLRGLHPLDGHPDFSHLVNSRGKFQVFCGPARFVNHDCRNNVVLLREGFTIKFKVVQPIRADEEIVTSYGANYFGEGNCECMCATCEQTGRGFYAEDLTASSQQLSPLCPPVNGVTFDESELSSVDAINGVKDALSSPLSVKEESDRTLSPISSVKEESERTLSPISTEQEPSLSLLAESSSLQNEIIRPESAIRRGRGRPPSKRTALHQALSKPAPTPETSQPKKPPTSPSRSSSLRRHHSRASLVKASLASSVERPDFVSNVRFTRTTDLTLPVLNNPGTSQLAEPFYESEWNHDQTADSTSTSLSILSTAEQEECENLHNNHDELSQPAQVANVTSKRKTYWITSKQRQLGLLPWDSDRSQKSEHRASLAHDNPRRYSSITPSLLGPSGSQRRQTTSFLPDHQLSQSEPPSGEFRDTKKRAFSNSTTSLDAHLPKRSYWISTKEKQLGIVPWEPPPPDVKAKISEPQPRRSTRSAQKAIQGVQPFKGLPSAPRGSRLSFRVIESGTQEADLLGSAIGRELLGFRPTKSKKKAEEEPKHTTSKPSENQEGVSHTRDQDEVKTQGTSDNTVSSSAKRRKTTVSGFPSRRRRKSSLLEGLGSSDEEKEMRSIDDQPGDLIDETEGEQTNEEGMNEYDLAGKILGSVIAIGSWSNPDSYRIQSSCKTNANKSSSEVVKKSSNSRSLNSSIKDITILNQLNLKSMRF</sequence>
<keyword evidence="4" id="KW-1185">Reference proteome</keyword>
<feature type="domain" description="SET" evidence="2">
    <location>
        <begin position="110"/>
        <end position="223"/>
    </location>
</feature>
<dbReference type="InterPro" id="IPR039977">
    <property type="entry name" value="Suv4-20/Set9"/>
</dbReference>
<feature type="compositionally biased region" description="Polar residues" evidence="1">
    <location>
        <begin position="697"/>
        <end position="706"/>
    </location>
</feature>
<organism evidence="4">
    <name type="scientific">Melampsora larici-populina (strain 98AG31 / pathotype 3-4-7)</name>
    <name type="common">Poplar leaf rust fungus</name>
    <dbReference type="NCBI Taxonomy" id="747676"/>
    <lineage>
        <taxon>Eukaryota</taxon>
        <taxon>Fungi</taxon>
        <taxon>Dikarya</taxon>
        <taxon>Basidiomycota</taxon>
        <taxon>Pucciniomycotina</taxon>
        <taxon>Pucciniomycetes</taxon>
        <taxon>Pucciniales</taxon>
        <taxon>Melampsoraceae</taxon>
        <taxon>Melampsora</taxon>
    </lineage>
</organism>
<feature type="compositionally biased region" description="Polar residues" evidence="1">
    <location>
        <begin position="532"/>
        <end position="565"/>
    </location>
</feature>
<accession>F4RLC3</accession>
<gene>
    <name evidence="3" type="ORF">MELLADRAFT_63110</name>
</gene>
<evidence type="ECO:0000256" key="1">
    <source>
        <dbReference type="SAM" id="MobiDB-lite"/>
    </source>
</evidence>
<dbReference type="GeneID" id="18930029"/>
<feature type="region of interest" description="Disordered" evidence="1">
    <location>
        <begin position="289"/>
        <end position="403"/>
    </location>
</feature>
<dbReference type="InParanoid" id="F4RLC3"/>
<dbReference type="VEuPathDB" id="FungiDB:MELLADRAFT_63110"/>
<feature type="compositionally biased region" description="Low complexity" evidence="1">
    <location>
        <begin position="106"/>
        <end position="115"/>
    </location>
</feature>
<feature type="compositionally biased region" description="Low complexity" evidence="1">
    <location>
        <begin position="326"/>
        <end position="336"/>
    </location>
</feature>
<feature type="compositionally biased region" description="Acidic residues" evidence="1">
    <location>
        <begin position="768"/>
        <end position="783"/>
    </location>
</feature>
<dbReference type="RefSeq" id="XP_007409855.1">
    <property type="nucleotide sequence ID" value="XM_007409793.1"/>
</dbReference>
<dbReference type="Pfam" id="PF00856">
    <property type="entry name" value="SET"/>
    <property type="match status" value="1"/>
</dbReference>
<dbReference type="HOGENOM" id="CLU_333194_0_0_1"/>
<dbReference type="STRING" id="747676.F4RLC3"/>
<dbReference type="PROSITE" id="PS50280">
    <property type="entry name" value="SET"/>
    <property type="match status" value="1"/>
</dbReference>
<feature type="compositionally biased region" description="Polar residues" evidence="1">
    <location>
        <begin position="717"/>
        <end position="728"/>
    </location>
</feature>